<dbReference type="SUPFAM" id="SSF52540">
    <property type="entry name" value="P-loop containing nucleoside triphosphate hydrolases"/>
    <property type="match status" value="1"/>
</dbReference>
<keyword evidence="4" id="KW-1133">Transmembrane helix</keyword>
<dbReference type="VEuPathDB" id="ToxoDB:BESB_079050"/>
<evidence type="ECO:0000256" key="3">
    <source>
        <dbReference type="ARBA" id="ARBA00022692"/>
    </source>
</evidence>
<evidence type="ECO:0000256" key="1">
    <source>
        <dbReference type="ARBA" id="ARBA00004141"/>
    </source>
</evidence>
<evidence type="ECO:0000313" key="8">
    <source>
        <dbReference type="Proteomes" id="UP000224006"/>
    </source>
</evidence>
<name>A0A2A9M6W0_BESBE</name>
<dbReference type="Gene3D" id="3.40.50.300">
    <property type="entry name" value="P-loop containing nucleotide triphosphate hydrolases"/>
    <property type="match status" value="1"/>
</dbReference>
<keyword evidence="8" id="KW-1185">Reference proteome</keyword>
<dbReference type="KEGG" id="bbes:BESB_079050"/>
<comment type="caution">
    <text evidence="7">The sequence shown here is derived from an EMBL/GenBank/DDBJ whole genome shotgun (WGS) entry which is preliminary data.</text>
</comment>
<evidence type="ECO:0000259" key="6">
    <source>
        <dbReference type="Pfam" id="PF00005"/>
    </source>
</evidence>
<dbReference type="EMBL" id="NWUJ01000008">
    <property type="protein sequence ID" value="PFH33689.1"/>
    <property type="molecule type" value="Genomic_DNA"/>
</dbReference>
<keyword evidence="5" id="KW-0472">Membrane</keyword>
<evidence type="ECO:0000313" key="7">
    <source>
        <dbReference type="EMBL" id="PFH33689.1"/>
    </source>
</evidence>
<dbReference type="AlphaFoldDB" id="A0A2A9M6W0"/>
<keyword evidence="3" id="KW-0812">Transmembrane</keyword>
<dbReference type="PANTHER" id="PTHR48041">
    <property type="entry name" value="ABC TRANSPORTER G FAMILY MEMBER 28"/>
    <property type="match status" value="1"/>
</dbReference>
<dbReference type="PANTHER" id="PTHR48041:SF139">
    <property type="entry name" value="PROTEIN SCARLET"/>
    <property type="match status" value="1"/>
</dbReference>
<gene>
    <name evidence="7" type="ORF">BESB_079050</name>
</gene>
<protein>
    <submittedName>
        <fullName evidence="7">ATP-binding cassette G family transporter ABCG77</fullName>
    </submittedName>
</protein>
<accession>A0A2A9M6W0</accession>
<dbReference type="GO" id="GO:0005524">
    <property type="term" value="F:ATP binding"/>
    <property type="evidence" value="ECO:0007669"/>
    <property type="project" value="UniProtKB-KW"/>
</dbReference>
<dbReference type="RefSeq" id="XP_029217698.1">
    <property type="nucleotide sequence ID" value="XM_029366267.1"/>
</dbReference>
<dbReference type="Pfam" id="PF00005">
    <property type="entry name" value="ABC_tran"/>
    <property type="match status" value="1"/>
</dbReference>
<keyword evidence="7" id="KW-0547">Nucleotide-binding</keyword>
<dbReference type="InterPro" id="IPR050352">
    <property type="entry name" value="ABCG_transporters"/>
</dbReference>
<organism evidence="7 8">
    <name type="scientific">Besnoitia besnoiti</name>
    <name type="common">Apicomplexan protozoan</name>
    <dbReference type="NCBI Taxonomy" id="94643"/>
    <lineage>
        <taxon>Eukaryota</taxon>
        <taxon>Sar</taxon>
        <taxon>Alveolata</taxon>
        <taxon>Apicomplexa</taxon>
        <taxon>Conoidasida</taxon>
        <taxon>Coccidia</taxon>
        <taxon>Eucoccidiorida</taxon>
        <taxon>Eimeriorina</taxon>
        <taxon>Sarcocystidae</taxon>
        <taxon>Besnoitia</taxon>
    </lineage>
</organism>
<dbReference type="GO" id="GO:0042626">
    <property type="term" value="F:ATPase-coupled transmembrane transporter activity"/>
    <property type="evidence" value="ECO:0007669"/>
    <property type="project" value="TreeGrafter"/>
</dbReference>
<comment type="subcellular location">
    <subcellularLocation>
        <location evidence="1">Membrane</location>
        <topology evidence="1">Multi-pass membrane protein</topology>
    </subcellularLocation>
</comment>
<dbReference type="GeneID" id="40312832"/>
<dbReference type="GO" id="GO:0016020">
    <property type="term" value="C:membrane"/>
    <property type="evidence" value="ECO:0007669"/>
    <property type="project" value="UniProtKB-SubCell"/>
</dbReference>
<evidence type="ECO:0000256" key="5">
    <source>
        <dbReference type="ARBA" id="ARBA00023136"/>
    </source>
</evidence>
<evidence type="ECO:0000256" key="4">
    <source>
        <dbReference type="ARBA" id="ARBA00022989"/>
    </source>
</evidence>
<dbReference type="InterPro" id="IPR003439">
    <property type="entry name" value="ABC_transporter-like_ATP-bd"/>
</dbReference>
<evidence type="ECO:0000256" key="2">
    <source>
        <dbReference type="ARBA" id="ARBA00022448"/>
    </source>
</evidence>
<dbReference type="Proteomes" id="UP000224006">
    <property type="component" value="Chromosome VII"/>
</dbReference>
<reference evidence="7 8" key="1">
    <citation type="submission" date="2017-09" db="EMBL/GenBank/DDBJ databases">
        <title>Genome sequencing of Besnoitia besnoiti strain Bb-Ger1.</title>
        <authorList>
            <person name="Schares G."/>
            <person name="Venepally P."/>
            <person name="Lorenzi H.A."/>
        </authorList>
    </citation>
    <scope>NUCLEOTIDE SEQUENCE [LARGE SCALE GENOMIC DNA]</scope>
    <source>
        <strain evidence="7 8">Bb-Ger1</strain>
    </source>
</reference>
<dbReference type="InterPro" id="IPR027417">
    <property type="entry name" value="P-loop_NTPase"/>
</dbReference>
<proteinExistence type="predicted"/>
<keyword evidence="7" id="KW-0067">ATP-binding</keyword>
<dbReference type="GO" id="GO:0016887">
    <property type="term" value="F:ATP hydrolysis activity"/>
    <property type="evidence" value="ECO:0007669"/>
    <property type="project" value="InterPro"/>
</dbReference>
<dbReference type="STRING" id="94643.A0A2A9M6W0"/>
<sequence length="216" mass="23509">MNDLCTLCVHIKGHAGLQATAQAYNVASCAVDTSSASQTSTILLPNDLHGTAKKNGLTKSVSGLIEVNRAPASGRMKKIVGYVMQQEHFFANSTVQETVIYTARLRVGGRISFEEKKARVKEVVQGDSCRKRLLSGLSGGELERLNIANQLFHRSPFLLDEPTSGLDASISAALLGMLKQPTRSRRCTTVCNIHQPKSDVFMGFDRVVFLKDGLMV</sequence>
<dbReference type="OrthoDB" id="329779at2759"/>
<feature type="domain" description="ABC transporter" evidence="6">
    <location>
        <begin position="56"/>
        <end position="164"/>
    </location>
</feature>
<keyword evidence="2" id="KW-0813">Transport</keyword>